<dbReference type="SUPFAM" id="SSF55874">
    <property type="entry name" value="ATPase domain of HSP90 chaperone/DNA topoisomerase II/histidine kinase"/>
    <property type="match status" value="1"/>
</dbReference>
<dbReference type="Gene3D" id="1.10.287.130">
    <property type="match status" value="1"/>
</dbReference>
<dbReference type="Pfam" id="PF12860">
    <property type="entry name" value="PAS_7"/>
    <property type="match status" value="1"/>
</dbReference>
<keyword evidence="11" id="KW-0418">Kinase</keyword>
<protein>
    <recommendedName>
        <fullName evidence="2">histidine kinase</fullName>
        <ecNumber evidence="2">2.7.13.3</ecNumber>
    </recommendedName>
</protein>
<dbReference type="SMART" id="SM00086">
    <property type="entry name" value="PAC"/>
    <property type="match status" value="4"/>
</dbReference>
<dbReference type="InterPro" id="IPR036641">
    <property type="entry name" value="HPT_dom_sf"/>
</dbReference>
<feature type="domain" description="PAC" evidence="10">
    <location>
        <begin position="96"/>
        <end position="148"/>
    </location>
</feature>
<dbReference type="EMBL" id="MLCA01000001">
    <property type="protein sequence ID" value="MEE7489238.1"/>
    <property type="molecule type" value="Genomic_DNA"/>
</dbReference>
<comment type="caution">
    <text evidence="11">The sequence shown here is derived from an EMBL/GenBank/DDBJ whole genome shotgun (WGS) entry which is preliminary data.</text>
</comment>
<dbReference type="InterPro" id="IPR036890">
    <property type="entry name" value="HATPase_C_sf"/>
</dbReference>
<dbReference type="SUPFAM" id="SSF47226">
    <property type="entry name" value="Histidine-containing phosphotransfer domain, HPT domain"/>
    <property type="match status" value="1"/>
</dbReference>
<dbReference type="NCBIfam" id="TIGR00229">
    <property type="entry name" value="sensory_box"/>
    <property type="match status" value="3"/>
</dbReference>
<feature type="domain" description="Response regulatory" evidence="8">
    <location>
        <begin position="933"/>
        <end position="1049"/>
    </location>
</feature>
<dbReference type="GO" id="GO:0016301">
    <property type="term" value="F:kinase activity"/>
    <property type="evidence" value="ECO:0007669"/>
    <property type="project" value="UniProtKB-KW"/>
</dbReference>
<dbReference type="InterPro" id="IPR000700">
    <property type="entry name" value="PAS-assoc_C"/>
</dbReference>
<dbReference type="SUPFAM" id="SSF55785">
    <property type="entry name" value="PYP-like sensor domain (PAS domain)"/>
    <property type="match status" value="5"/>
</dbReference>
<dbReference type="SMART" id="SM00448">
    <property type="entry name" value="REC"/>
    <property type="match status" value="1"/>
</dbReference>
<evidence type="ECO:0000259" key="7">
    <source>
        <dbReference type="PROSITE" id="PS50109"/>
    </source>
</evidence>
<feature type="domain" description="PAC" evidence="10">
    <location>
        <begin position="603"/>
        <end position="652"/>
    </location>
</feature>
<feature type="compositionally biased region" description="Low complexity" evidence="6">
    <location>
        <begin position="16"/>
        <end position="25"/>
    </location>
</feature>
<dbReference type="InterPro" id="IPR000014">
    <property type="entry name" value="PAS"/>
</dbReference>
<keyword evidence="3 5" id="KW-0597">Phosphoprotein</keyword>
<reference evidence="11 12" key="1">
    <citation type="journal article" date="2012" name="Genet. Mol. Biol.">
        <title>Analysis of 16S rRNA and mxaF genes revealing insights into Methylobacterium niche-specific plant association.</title>
        <authorList>
            <person name="Dourado M.N."/>
            <person name="Andreote F.D."/>
            <person name="Dini-Andreote F."/>
            <person name="Conti R."/>
            <person name="Araujo J.M."/>
            <person name="Araujo W.L."/>
        </authorList>
    </citation>
    <scope>NUCLEOTIDE SEQUENCE [LARGE SCALE GENOMIC DNA]</scope>
    <source>
        <strain evidence="11 12">TC3-10</strain>
    </source>
</reference>
<dbReference type="SMART" id="SM00388">
    <property type="entry name" value="HisKA"/>
    <property type="match status" value="1"/>
</dbReference>
<evidence type="ECO:0000256" key="4">
    <source>
        <dbReference type="ARBA" id="ARBA00023012"/>
    </source>
</evidence>
<dbReference type="InterPro" id="IPR003594">
    <property type="entry name" value="HATPase_dom"/>
</dbReference>
<dbReference type="Gene3D" id="2.10.70.100">
    <property type="match status" value="2"/>
</dbReference>
<evidence type="ECO:0000256" key="5">
    <source>
        <dbReference type="PROSITE-ProRule" id="PRU00169"/>
    </source>
</evidence>
<dbReference type="CDD" id="cd00082">
    <property type="entry name" value="HisKA"/>
    <property type="match status" value="1"/>
</dbReference>
<accession>A0ABU7THV4</accession>
<dbReference type="InterPro" id="IPR013655">
    <property type="entry name" value="PAS_fold_3"/>
</dbReference>
<dbReference type="RefSeq" id="WP_331300563.1">
    <property type="nucleotide sequence ID" value="NZ_MLCA01000001.1"/>
</dbReference>
<evidence type="ECO:0000256" key="2">
    <source>
        <dbReference type="ARBA" id="ARBA00012438"/>
    </source>
</evidence>
<feature type="domain" description="Histidine kinase" evidence="7">
    <location>
        <begin position="677"/>
        <end position="912"/>
    </location>
</feature>
<evidence type="ECO:0000313" key="11">
    <source>
        <dbReference type="EMBL" id="MEE7489238.1"/>
    </source>
</evidence>
<dbReference type="InterPro" id="IPR001610">
    <property type="entry name" value="PAC"/>
</dbReference>
<keyword evidence="12" id="KW-1185">Reference proteome</keyword>
<dbReference type="Pfam" id="PF13188">
    <property type="entry name" value="PAS_8"/>
    <property type="match status" value="1"/>
</dbReference>
<dbReference type="InterPro" id="IPR011006">
    <property type="entry name" value="CheY-like_superfamily"/>
</dbReference>
<organism evidence="11 12">
    <name type="scientific">Methylobacterium oryzae</name>
    <dbReference type="NCBI Taxonomy" id="334852"/>
    <lineage>
        <taxon>Bacteria</taxon>
        <taxon>Pseudomonadati</taxon>
        <taxon>Pseudomonadota</taxon>
        <taxon>Alphaproteobacteria</taxon>
        <taxon>Hyphomicrobiales</taxon>
        <taxon>Methylobacteriaceae</taxon>
        <taxon>Methylobacterium</taxon>
    </lineage>
</organism>
<name>A0ABU7THV4_9HYPH</name>
<dbReference type="InterPro" id="IPR008207">
    <property type="entry name" value="Sig_transdc_His_kin_Hpt_dom"/>
</dbReference>
<dbReference type="Pfam" id="PF00072">
    <property type="entry name" value="Response_reg"/>
    <property type="match status" value="1"/>
</dbReference>
<dbReference type="PROSITE" id="PS50109">
    <property type="entry name" value="HIS_KIN"/>
    <property type="match status" value="1"/>
</dbReference>
<dbReference type="CDD" id="cd16922">
    <property type="entry name" value="HATPase_EvgS-ArcB-TorS-like"/>
    <property type="match status" value="1"/>
</dbReference>
<dbReference type="Pfam" id="PF00512">
    <property type="entry name" value="HisKA"/>
    <property type="match status" value="1"/>
</dbReference>
<dbReference type="InterPro" id="IPR001789">
    <property type="entry name" value="Sig_transdc_resp-reg_receiver"/>
</dbReference>
<dbReference type="PRINTS" id="PR00344">
    <property type="entry name" value="BCTRLSENSOR"/>
</dbReference>
<dbReference type="SUPFAM" id="SSF47384">
    <property type="entry name" value="Homodimeric domain of signal transducing histidine kinase"/>
    <property type="match status" value="1"/>
</dbReference>
<feature type="modified residue" description="4-aspartylphosphate" evidence="5">
    <location>
        <position position="982"/>
    </location>
</feature>
<dbReference type="SUPFAM" id="SSF52172">
    <property type="entry name" value="CheY-like"/>
    <property type="match status" value="1"/>
</dbReference>
<dbReference type="PANTHER" id="PTHR45339:SF5">
    <property type="entry name" value="HISTIDINE KINASE"/>
    <property type="match status" value="1"/>
</dbReference>
<dbReference type="CDD" id="cd00130">
    <property type="entry name" value="PAS"/>
    <property type="match status" value="2"/>
</dbReference>
<evidence type="ECO:0000313" key="12">
    <source>
        <dbReference type="Proteomes" id="UP001355206"/>
    </source>
</evidence>
<dbReference type="InterPro" id="IPR003661">
    <property type="entry name" value="HisK_dim/P_dom"/>
</dbReference>
<feature type="domain" description="PAC" evidence="10">
    <location>
        <begin position="475"/>
        <end position="526"/>
    </location>
</feature>
<dbReference type="PANTHER" id="PTHR45339">
    <property type="entry name" value="HYBRID SIGNAL TRANSDUCTION HISTIDINE KINASE J"/>
    <property type="match status" value="1"/>
</dbReference>
<evidence type="ECO:0000256" key="6">
    <source>
        <dbReference type="SAM" id="MobiDB-lite"/>
    </source>
</evidence>
<dbReference type="Proteomes" id="UP001355206">
    <property type="component" value="Unassembled WGS sequence"/>
</dbReference>
<evidence type="ECO:0000259" key="10">
    <source>
        <dbReference type="PROSITE" id="PS50113"/>
    </source>
</evidence>
<evidence type="ECO:0000259" key="8">
    <source>
        <dbReference type="PROSITE" id="PS50110"/>
    </source>
</evidence>
<comment type="catalytic activity">
    <reaction evidence="1">
        <text>ATP + protein L-histidine = ADP + protein N-phospho-L-histidine.</text>
        <dbReference type="EC" id="2.7.13.3"/>
    </reaction>
</comment>
<dbReference type="Gene3D" id="1.20.120.160">
    <property type="entry name" value="HPT domain"/>
    <property type="match status" value="1"/>
</dbReference>
<evidence type="ECO:0000256" key="3">
    <source>
        <dbReference type="ARBA" id="ARBA00022553"/>
    </source>
</evidence>
<dbReference type="Pfam" id="PF08447">
    <property type="entry name" value="PAS_3"/>
    <property type="match status" value="3"/>
</dbReference>
<dbReference type="PROSITE" id="PS50110">
    <property type="entry name" value="RESPONSE_REGULATORY"/>
    <property type="match status" value="1"/>
</dbReference>
<dbReference type="SMART" id="SM00091">
    <property type="entry name" value="PAS"/>
    <property type="match status" value="4"/>
</dbReference>
<dbReference type="InterPro" id="IPR005467">
    <property type="entry name" value="His_kinase_dom"/>
</dbReference>
<dbReference type="InterPro" id="IPR004358">
    <property type="entry name" value="Sig_transdc_His_kin-like_C"/>
</dbReference>
<dbReference type="Gene3D" id="3.40.50.2300">
    <property type="match status" value="1"/>
</dbReference>
<dbReference type="Pfam" id="PF02518">
    <property type="entry name" value="HATPase_c"/>
    <property type="match status" value="1"/>
</dbReference>
<feature type="domain" description="PAS" evidence="9">
    <location>
        <begin position="275"/>
        <end position="345"/>
    </location>
</feature>
<sequence>MQTDATRPAAPPDPVAPQAAGAPAPWDGPPGFGQWRLDPRTRRVTRSANLARLLGLPGACDLPVAEHLACYHPDDRAALIARIDGILEGSRPAVPYQARARIVRPDGTALDAIIQGLPEFGPDGALVALHGLILDVTDLVQSERRARETDMILRGTLDSMDQGLVVLDADQRVRAFNRSAADLLDLPADILRAGVALPDIHAYQRARGDFAEAGSDPGFGTAGRARGPLPPLFDWRLPGGPILEVRCSALPDGGTVLTFGDVTQNRIAERALEESERRYRLLAENATDIIIWSDLTARRRYVSPAVRAVLGYDPQDLIGTHPLDFAHPDEVDAYRRVLDDLTGGRASRALTSQRYRHRDGHWVWLEISFSLTQDRATGVPDGYVATLRDVSARKAAEDALRLSEARYRALADALPQLVWIASIETGDASYVNRRFEDYYGPIGPTRAARIARTHPDDAERMERLWSEAPTRRAPYEVEGRLQRHDGHYRWHKIVLLPIWQGETMVGMLGTALDIDEIVTARREVEAASSLLHLAQQAAHAGTWHLDLDSGRIEWSPESARLHGIETDRNHALDTQDWLALIDRGDGERAMQIAAAAAAAGETFSIEFRVPTPDGGVRWINGVGRGAPGQARRMIGLNIDVTARKAAESALLAAKAAADAACLAAERASAAKSEFLAAMSHEIRTPLNGVIGYADLLLDGTDLGPAARRNADRIRTAGAALLTVVDDVLDFSKVEAGQVEIVPRPFALEALIDNAVSIVRPSAERKGLALTVARGPGLPDWVEGDEDRLRQILLNLLNNAVKFTASGGIDLSVRAGPDAAGTDAASPDAGRAAGGTRLRFAVRDTGIGIPADKCGRLFRRFSQVDGSISREYGGTGLGLAISKSLITLMGGTIGVASTVGHGSTFWFEADLPDARPPAREAAPASATARATGRRLLLAEDVPLNQDLARMILERAGHAVDVVADGVAAVAAVQARSYDLVLMDVQMPVMDGIAATRRIRALGGAGRLPILAMTANVLPQQVAELRAAGLDDHIGKPFRADALLAAIDRWAAPGAEPPRRAGTIDRATLDEMTAMVGHARMGDLLAMLAKELAERFGPAAPDGDRARLMGDAHAMVSAASMIGFVDLAATCRAFETACRAGEDVAALLSTLRAQAAATIAEIAVLRAA</sequence>
<gene>
    <name evidence="11" type="ORF">MOTC310_01605</name>
</gene>
<dbReference type="InterPro" id="IPR036097">
    <property type="entry name" value="HisK_dim/P_sf"/>
</dbReference>
<keyword evidence="11" id="KW-0808">Transferase</keyword>
<feature type="domain" description="PAC" evidence="10">
    <location>
        <begin position="348"/>
        <end position="402"/>
    </location>
</feature>
<dbReference type="EC" id="2.7.13.3" evidence="2"/>
<proteinExistence type="predicted"/>
<dbReference type="InterPro" id="IPR035965">
    <property type="entry name" value="PAS-like_dom_sf"/>
</dbReference>
<dbReference type="Pfam" id="PF01627">
    <property type="entry name" value="Hpt"/>
    <property type="match status" value="1"/>
</dbReference>
<dbReference type="CDD" id="cd17546">
    <property type="entry name" value="REC_hyHK_CKI1_RcsC-like"/>
    <property type="match status" value="1"/>
</dbReference>
<evidence type="ECO:0000256" key="1">
    <source>
        <dbReference type="ARBA" id="ARBA00000085"/>
    </source>
</evidence>
<dbReference type="SMART" id="SM00387">
    <property type="entry name" value="HATPase_c"/>
    <property type="match status" value="1"/>
</dbReference>
<dbReference type="Gene3D" id="3.30.565.10">
    <property type="entry name" value="Histidine kinase-like ATPase, C-terminal domain"/>
    <property type="match status" value="1"/>
</dbReference>
<dbReference type="Gene3D" id="3.30.450.20">
    <property type="entry name" value="PAS domain"/>
    <property type="match status" value="5"/>
</dbReference>
<dbReference type="PROSITE" id="PS50113">
    <property type="entry name" value="PAC"/>
    <property type="match status" value="4"/>
</dbReference>
<keyword evidence="4" id="KW-0902">Two-component regulatory system</keyword>
<feature type="region of interest" description="Disordered" evidence="6">
    <location>
        <begin position="1"/>
        <end position="37"/>
    </location>
</feature>
<dbReference type="PROSITE" id="PS50112">
    <property type="entry name" value="PAS"/>
    <property type="match status" value="1"/>
</dbReference>
<evidence type="ECO:0000259" key="9">
    <source>
        <dbReference type="PROSITE" id="PS50112"/>
    </source>
</evidence>